<dbReference type="AlphaFoldDB" id="A0A1X1YGA8"/>
<dbReference type="OrthoDB" id="4745134at2"/>
<dbReference type="GO" id="GO:0006355">
    <property type="term" value="P:regulation of DNA-templated transcription"/>
    <property type="evidence" value="ECO:0007669"/>
    <property type="project" value="InterPro"/>
</dbReference>
<keyword evidence="2" id="KW-1185">Reference proteome</keyword>
<evidence type="ECO:0000313" key="2">
    <source>
        <dbReference type="Proteomes" id="UP000193866"/>
    </source>
</evidence>
<protein>
    <submittedName>
        <fullName evidence="1">Uncharacterized protein</fullName>
    </submittedName>
</protein>
<name>A0A1X1YGA8_9MYCO</name>
<accession>A0A1X1YGA8</accession>
<sequence>MRLHITVDDELVAELDQRAGRRRRSAFIAELIRRGLDDERRWDDIEAALGAIPDEGHEWDDDPGDWVRRQRADKRRVG</sequence>
<gene>
    <name evidence="1" type="ORF">AWC16_14745</name>
</gene>
<proteinExistence type="predicted"/>
<comment type="caution">
    <text evidence="1">The sequence shown here is derived from an EMBL/GenBank/DDBJ whole genome shotgun (WGS) entry which is preliminary data.</text>
</comment>
<dbReference type="STRING" id="1108812.AWC16_14745"/>
<dbReference type="RefSeq" id="WP_085265283.1">
    <property type="nucleotide sequence ID" value="NZ_JACKVG010000020.1"/>
</dbReference>
<dbReference type="EMBL" id="LQPG01000025">
    <property type="protein sequence ID" value="ORW10081.1"/>
    <property type="molecule type" value="Genomic_DNA"/>
</dbReference>
<organism evidence="1 2">
    <name type="scientific">Mycolicibacter longobardus</name>
    <dbReference type="NCBI Taxonomy" id="1108812"/>
    <lineage>
        <taxon>Bacteria</taxon>
        <taxon>Bacillati</taxon>
        <taxon>Actinomycetota</taxon>
        <taxon>Actinomycetes</taxon>
        <taxon>Mycobacteriales</taxon>
        <taxon>Mycobacteriaceae</taxon>
        <taxon>Mycolicibacter</taxon>
    </lineage>
</organism>
<reference evidence="1 2" key="1">
    <citation type="submission" date="2016-01" db="EMBL/GenBank/DDBJ databases">
        <title>The new phylogeny of the genus Mycobacterium.</title>
        <authorList>
            <person name="Tarcisio F."/>
            <person name="Conor M."/>
            <person name="Antonella G."/>
            <person name="Elisabetta G."/>
            <person name="Giulia F.S."/>
            <person name="Sara T."/>
            <person name="Anna F."/>
            <person name="Clotilde B."/>
            <person name="Roberto B."/>
            <person name="Veronica D.S."/>
            <person name="Fabio R."/>
            <person name="Monica P."/>
            <person name="Olivier J."/>
            <person name="Enrico T."/>
            <person name="Nicola S."/>
        </authorList>
    </citation>
    <scope>NUCLEOTIDE SEQUENCE [LARGE SCALE GENOMIC DNA]</scope>
    <source>
        <strain evidence="1 2">DSM 45394</strain>
    </source>
</reference>
<dbReference type="Proteomes" id="UP000193866">
    <property type="component" value="Unassembled WGS sequence"/>
</dbReference>
<evidence type="ECO:0000313" key="1">
    <source>
        <dbReference type="EMBL" id="ORW10081.1"/>
    </source>
</evidence>